<dbReference type="Proteomes" id="UP000746584">
    <property type="component" value="Unassembled WGS sequence"/>
</dbReference>
<reference evidence="2" key="1">
    <citation type="journal article" date="2014" name="Int. J. Syst. Evol. Microbiol.">
        <title>Complete genome sequence of Corynebacterium casei LMG S-19264T (=DSM 44701T), isolated from a smear-ripened cheese.</title>
        <authorList>
            <consortium name="US DOE Joint Genome Institute (JGI-PGF)"/>
            <person name="Walter F."/>
            <person name="Albersmeier A."/>
            <person name="Kalinowski J."/>
            <person name="Ruckert C."/>
        </authorList>
    </citation>
    <scope>NUCLEOTIDE SEQUENCE</scope>
    <source>
        <strain evidence="2">JCM 1480</strain>
    </source>
</reference>
<evidence type="ECO:0000313" key="2">
    <source>
        <dbReference type="EMBL" id="GGK93877.1"/>
    </source>
</evidence>
<organism evidence="2 4">
    <name type="scientific">Curtobacterium luteum</name>
    <dbReference type="NCBI Taxonomy" id="33881"/>
    <lineage>
        <taxon>Bacteria</taxon>
        <taxon>Bacillati</taxon>
        <taxon>Actinomycetota</taxon>
        <taxon>Actinomycetes</taxon>
        <taxon>Micrococcales</taxon>
        <taxon>Microbacteriaceae</taxon>
        <taxon>Curtobacterium</taxon>
    </lineage>
</organism>
<gene>
    <name evidence="2" type="ORF">GCM10009769_09950</name>
    <name evidence="3" type="ORF">JOE58_002337</name>
</gene>
<evidence type="ECO:0008006" key="6">
    <source>
        <dbReference type="Google" id="ProtNLM"/>
    </source>
</evidence>
<evidence type="ECO:0000313" key="3">
    <source>
        <dbReference type="EMBL" id="MBM7803086.1"/>
    </source>
</evidence>
<keyword evidence="1" id="KW-0812">Transmembrane</keyword>
<dbReference type="EMBL" id="JAFBCG010000001">
    <property type="protein sequence ID" value="MBM7803086.1"/>
    <property type="molecule type" value="Genomic_DNA"/>
</dbReference>
<dbReference type="EMBL" id="BMOI01000003">
    <property type="protein sequence ID" value="GGK93877.1"/>
    <property type="molecule type" value="Genomic_DNA"/>
</dbReference>
<evidence type="ECO:0000313" key="4">
    <source>
        <dbReference type="Proteomes" id="UP000648535"/>
    </source>
</evidence>
<reference evidence="3 5" key="3">
    <citation type="submission" date="2021-01" db="EMBL/GenBank/DDBJ databases">
        <title>Sequencing the genomes of 1000 actinobacteria strains.</title>
        <authorList>
            <person name="Klenk H.-P."/>
        </authorList>
    </citation>
    <scope>NUCLEOTIDE SEQUENCE [LARGE SCALE GENOMIC DNA]</scope>
    <source>
        <strain evidence="3 5">DSM 20542</strain>
    </source>
</reference>
<dbReference type="AlphaFoldDB" id="A0A8H9L1L6"/>
<dbReference type="Proteomes" id="UP000648535">
    <property type="component" value="Unassembled WGS sequence"/>
</dbReference>
<name>A0A8H9L1L6_9MICO</name>
<evidence type="ECO:0000313" key="5">
    <source>
        <dbReference type="Proteomes" id="UP000746584"/>
    </source>
</evidence>
<protein>
    <recommendedName>
        <fullName evidence="6">Type 4 fimbrial biogenesis protein PilX N-terminal domain-containing protein</fullName>
    </recommendedName>
</protein>
<reference evidence="2" key="2">
    <citation type="submission" date="2020-09" db="EMBL/GenBank/DDBJ databases">
        <authorList>
            <person name="Sun Q."/>
            <person name="Ohkuma M."/>
        </authorList>
    </citation>
    <scope>NUCLEOTIDE SEQUENCE</scope>
    <source>
        <strain evidence="2">JCM 1480</strain>
    </source>
</reference>
<evidence type="ECO:0000256" key="1">
    <source>
        <dbReference type="SAM" id="Phobius"/>
    </source>
</evidence>
<accession>A0A8H9L1L6</accession>
<sequence length="620" mass="64276">MIRLLRTRLLAIRAHDDERGIALVAVIGIGTVVMLLVATMVAVATSGSRVTSTDRDWNRAIAAAYAGVADYQSRLNADNTYGNYGQKDAPFSAASTSTFTKGTGNNPAFNYQSGQPWVSVPTGDGSASGASFRYAVDNSKLSSQGVIRLQSTGRSGNTTRTVVANVRPDGFSNYLYFTNYESGDPTVTNEKAVSGGTAPCTSDYRPVATSGTCDQIQFGSGDVLAGPVRSNDQIKVCGAQFLGTVQSVYGITSSGCTVGRYASNPTTSSTLTPPATIGDLRDFTRTDLASTTNTVEGPGCLYTGPTKIVFNGDGTMTVRSPMTIVTQVTGATATAGAQVTGPQGSQTSDATNKCGDPTKLRSATGAVVPVPKNNIVYVQNEPAARAGNVQDPNYWNGNAALKNTATACTAVGPPSGSASTLKQNGVGYPFIGSSKSTSEADPTAGSGVTVSAPYGCDRGDVFVEGVVDKAVTVAAENYLYVTGDVTYPATRSPSTVLGLIGQRAVWVWNPITSTGSTILPSDREIDAAILSNTGTFVVQNWTKGSTAGRGVLTVSGSIAQNFRGAVGLSSGQGYKKSYRFDSSLATYTPPKFPQPTVTTYRVATQVESKTAYDANGAPLP</sequence>
<proteinExistence type="predicted"/>
<keyword evidence="5" id="KW-1185">Reference proteome</keyword>
<keyword evidence="1" id="KW-1133">Transmembrane helix</keyword>
<comment type="caution">
    <text evidence="2">The sequence shown here is derived from an EMBL/GenBank/DDBJ whole genome shotgun (WGS) entry which is preliminary data.</text>
</comment>
<dbReference type="RefSeq" id="WP_175328289.1">
    <property type="nucleotide sequence ID" value="NZ_BMOI01000003.1"/>
</dbReference>
<feature type="transmembrane region" description="Helical" evidence="1">
    <location>
        <begin position="21"/>
        <end position="44"/>
    </location>
</feature>
<keyword evidence="1" id="KW-0472">Membrane</keyword>